<dbReference type="SUPFAM" id="SSF50630">
    <property type="entry name" value="Acid proteases"/>
    <property type="match status" value="1"/>
</dbReference>
<dbReference type="GO" id="GO:0008233">
    <property type="term" value="F:peptidase activity"/>
    <property type="evidence" value="ECO:0007669"/>
    <property type="project" value="UniProtKB-KW"/>
</dbReference>
<dbReference type="AlphaFoldDB" id="A0A937F8Z8"/>
<protein>
    <submittedName>
        <fullName evidence="2">ATP-dependent zinc protease</fullName>
    </submittedName>
</protein>
<dbReference type="Proteomes" id="UP000659388">
    <property type="component" value="Unassembled WGS sequence"/>
</dbReference>
<evidence type="ECO:0000313" key="3">
    <source>
        <dbReference type="Proteomes" id="UP000659388"/>
    </source>
</evidence>
<comment type="caution">
    <text evidence="2">The sequence shown here is derived from an EMBL/GenBank/DDBJ whole genome shotgun (WGS) entry which is preliminary data.</text>
</comment>
<dbReference type="EMBL" id="JAESIY010000004">
    <property type="protein sequence ID" value="MBL3656178.1"/>
    <property type="molecule type" value="Genomic_DNA"/>
</dbReference>
<dbReference type="RefSeq" id="WP_202243971.1">
    <property type="nucleotide sequence ID" value="NZ_JAESIY010000004.1"/>
</dbReference>
<evidence type="ECO:0000259" key="1">
    <source>
        <dbReference type="Pfam" id="PF05618"/>
    </source>
</evidence>
<keyword evidence="2" id="KW-0378">Hydrolase</keyword>
<evidence type="ECO:0000313" key="2">
    <source>
        <dbReference type="EMBL" id="MBL3656178.1"/>
    </source>
</evidence>
<dbReference type="Gene3D" id="2.40.70.10">
    <property type="entry name" value="Acid Proteases"/>
    <property type="match status" value="1"/>
</dbReference>
<gene>
    <name evidence="2" type="ORF">JL102_08555</name>
</gene>
<accession>A0A937F8Z8</accession>
<dbReference type="Pfam" id="PF05618">
    <property type="entry name" value="Zn_protease"/>
    <property type="match status" value="1"/>
</dbReference>
<dbReference type="InterPro" id="IPR008503">
    <property type="entry name" value="Asp_endopeptidase"/>
</dbReference>
<keyword evidence="2" id="KW-0645">Protease</keyword>
<dbReference type="PANTHER" id="PTHR38037">
    <property type="entry name" value="ZN_PROTEASE DOMAIN-CONTAINING PROTEIN"/>
    <property type="match status" value="1"/>
</dbReference>
<feature type="domain" description="Retropepsin-like aspartic endopeptidase" evidence="1">
    <location>
        <begin position="7"/>
        <end position="139"/>
    </location>
</feature>
<name>A0A937F8Z8_9BACT</name>
<proteinExistence type="predicted"/>
<reference evidence="2" key="1">
    <citation type="submission" date="2021-01" db="EMBL/GenBank/DDBJ databases">
        <title>Fulvivirga kasyanovii gen. nov., sp nov., a novel member of the phylum Bacteroidetes isolated from seawater in a mussel farm.</title>
        <authorList>
            <person name="Zhao L.-H."/>
            <person name="Wang Z.-J."/>
        </authorList>
    </citation>
    <scope>NUCLEOTIDE SEQUENCE</scope>
    <source>
        <strain evidence="2">2943</strain>
    </source>
</reference>
<dbReference type="InterPro" id="IPR021109">
    <property type="entry name" value="Peptidase_aspartic_dom_sf"/>
</dbReference>
<keyword evidence="3" id="KW-1185">Reference proteome</keyword>
<organism evidence="2 3">
    <name type="scientific">Fulvivirga sediminis</name>
    <dbReference type="NCBI Taxonomy" id="2803949"/>
    <lineage>
        <taxon>Bacteria</taxon>
        <taxon>Pseudomonadati</taxon>
        <taxon>Bacteroidota</taxon>
        <taxon>Cytophagia</taxon>
        <taxon>Cytophagales</taxon>
        <taxon>Fulvivirgaceae</taxon>
        <taxon>Fulvivirga</taxon>
    </lineage>
</organism>
<dbReference type="GO" id="GO:0006508">
    <property type="term" value="P:proteolysis"/>
    <property type="evidence" value="ECO:0007669"/>
    <property type="project" value="UniProtKB-KW"/>
</dbReference>
<dbReference type="PANTHER" id="PTHR38037:SF2">
    <property type="entry name" value="ATP-DEPENDENT ZINC PROTEASE DOMAIN-CONTAINING PROTEIN-RELATED"/>
    <property type="match status" value="1"/>
</dbReference>
<sequence>MAEKILIGRNDKIDLPKLDLYDLDAKIDTGAFTSAIHYHHAEIVEKDGRRILHFTLLDPTHPDYNGKSFYFDQFEEREIKNSFGDSETRFIIITVIHLFGKDFETEFSLSNRGNLKFPILLGRKLLKKGFVVDVAHHNLSFKSKQKKNKIS</sequence>